<dbReference type="GO" id="GO:0031902">
    <property type="term" value="C:late endosome membrane"/>
    <property type="evidence" value="ECO:0007669"/>
    <property type="project" value="UniProtKB-SubCell"/>
</dbReference>
<dbReference type="PANTHER" id="PTHR23292">
    <property type="entry name" value="LIPOPOLYSACCHARIDE-INDUCED TUMOR NECROSIS FACTOR-ALPHA FACTOR"/>
    <property type="match status" value="1"/>
</dbReference>
<evidence type="ECO:0000256" key="3">
    <source>
        <dbReference type="ARBA" id="ARBA00004630"/>
    </source>
</evidence>
<dbReference type="GO" id="GO:0008270">
    <property type="term" value="F:zinc ion binding"/>
    <property type="evidence" value="ECO:0007669"/>
    <property type="project" value="TreeGrafter"/>
</dbReference>
<keyword evidence="9" id="KW-0812">Transmembrane</keyword>
<dbReference type="InterPro" id="IPR037519">
    <property type="entry name" value="LITAF_fam"/>
</dbReference>
<accession>A0AAV1K4Y7</accession>
<gene>
    <name evidence="11" type="ORF">PARMNEM_LOCUS305</name>
</gene>
<evidence type="ECO:0000313" key="12">
    <source>
        <dbReference type="Proteomes" id="UP001314205"/>
    </source>
</evidence>
<evidence type="ECO:0000313" key="11">
    <source>
        <dbReference type="EMBL" id="CAK1578186.1"/>
    </source>
</evidence>
<keyword evidence="12" id="KW-1185">Reference proteome</keyword>
<dbReference type="InterPro" id="IPR006629">
    <property type="entry name" value="LITAF"/>
</dbReference>
<dbReference type="AlphaFoldDB" id="A0AAV1K4Y7"/>
<evidence type="ECO:0000256" key="9">
    <source>
        <dbReference type="SAM" id="Phobius"/>
    </source>
</evidence>
<dbReference type="PROSITE" id="PS51837">
    <property type="entry name" value="LITAF"/>
    <property type="match status" value="1"/>
</dbReference>
<protein>
    <recommendedName>
        <fullName evidence="10">LITAF domain-containing protein</fullName>
    </recommendedName>
</protein>
<evidence type="ECO:0000256" key="1">
    <source>
        <dbReference type="ARBA" id="ARBA00004414"/>
    </source>
</evidence>
<sequence>MQSNTEMKSEANMYYGRNNQEPPTAPPPYPGPPEPTAATPYQQVVHGTTVVHGATVVHHGPTMIPTVVPAVVVGRQMGPKATVYVCKSCNQQIVTRVERTPTMRTHLIALILCLVGCWPFACLPYCVDSCNNADHYCTNCGAYIGSYIS</sequence>
<keyword evidence="7 9" id="KW-0472">Membrane</keyword>
<feature type="transmembrane region" description="Helical" evidence="9">
    <location>
        <begin position="105"/>
        <end position="121"/>
    </location>
</feature>
<organism evidence="11 12">
    <name type="scientific">Parnassius mnemosyne</name>
    <name type="common">clouded apollo</name>
    <dbReference type="NCBI Taxonomy" id="213953"/>
    <lineage>
        <taxon>Eukaryota</taxon>
        <taxon>Metazoa</taxon>
        <taxon>Ecdysozoa</taxon>
        <taxon>Arthropoda</taxon>
        <taxon>Hexapoda</taxon>
        <taxon>Insecta</taxon>
        <taxon>Pterygota</taxon>
        <taxon>Neoptera</taxon>
        <taxon>Endopterygota</taxon>
        <taxon>Lepidoptera</taxon>
        <taxon>Glossata</taxon>
        <taxon>Ditrysia</taxon>
        <taxon>Papilionoidea</taxon>
        <taxon>Papilionidae</taxon>
        <taxon>Parnassiinae</taxon>
        <taxon>Parnassini</taxon>
        <taxon>Parnassius</taxon>
        <taxon>Driopa</taxon>
    </lineage>
</organism>
<comment type="caution">
    <text evidence="11">The sequence shown here is derived from an EMBL/GenBank/DDBJ whole genome shotgun (WGS) entry which is preliminary data.</text>
</comment>
<evidence type="ECO:0000256" key="4">
    <source>
        <dbReference type="ARBA" id="ARBA00005975"/>
    </source>
</evidence>
<evidence type="ECO:0000256" key="5">
    <source>
        <dbReference type="ARBA" id="ARBA00022723"/>
    </source>
</evidence>
<evidence type="ECO:0000256" key="6">
    <source>
        <dbReference type="ARBA" id="ARBA00022833"/>
    </source>
</evidence>
<evidence type="ECO:0000259" key="10">
    <source>
        <dbReference type="PROSITE" id="PS51837"/>
    </source>
</evidence>
<feature type="region of interest" description="Disordered" evidence="8">
    <location>
        <begin position="1"/>
        <end position="39"/>
    </location>
</feature>
<feature type="compositionally biased region" description="Pro residues" evidence="8">
    <location>
        <begin position="23"/>
        <end position="35"/>
    </location>
</feature>
<proteinExistence type="inferred from homology"/>
<keyword evidence="5" id="KW-0479">Metal-binding</keyword>
<evidence type="ECO:0000256" key="8">
    <source>
        <dbReference type="SAM" id="MobiDB-lite"/>
    </source>
</evidence>
<dbReference type="PANTHER" id="PTHR23292:SF14">
    <property type="entry name" value="FI16615P1-RELATED"/>
    <property type="match status" value="1"/>
</dbReference>
<evidence type="ECO:0000256" key="2">
    <source>
        <dbReference type="ARBA" id="ARBA00004481"/>
    </source>
</evidence>
<feature type="domain" description="LITAF" evidence="10">
    <location>
        <begin position="62"/>
        <end position="149"/>
    </location>
</feature>
<dbReference type="EMBL" id="CAVLGL010000001">
    <property type="protein sequence ID" value="CAK1578186.1"/>
    <property type="molecule type" value="Genomic_DNA"/>
</dbReference>
<dbReference type="GO" id="GO:0005765">
    <property type="term" value="C:lysosomal membrane"/>
    <property type="evidence" value="ECO:0007669"/>
    <property type="project" value="UniProtKB-SubCell"/>
</dbReference>
<name>A0AAV1K4Y7_9NEOP</name>
<evidence type="ECO:0000256" key="7">
    <source>
        <dbReference type="ARBA" id="ARBA00023136"/>
    </source>
</evidence>
<dbReference type="SMART" id="SM00714">
    <property type="entry name" value="LITAF"/>
    <property type="match status" value="1"/>
</dbReference>
<keyword evidence="9" id="KW-1133">Transmembrane helix</keyword>
<keyword evidence="6" id="KW-0862">Zinc</keyword>
<reference evidence="11 12" key="1">
    <citation type="submission" date="2023-11" db="EMBL/GenBank/DDBJ databases">
        <authorList>
            <person name="Hedman E."/>
            <person name="Englund M."/>
            <person name="Stromberg M."/>
            <person name="Nyberg Akerstrom W."/>
            <person name="Nylinder S."/>
            <person name="Jareborg N."/>
            <person name="Kallberg Y."/>
            <person name="Kronander E."/>
        </authorList>
    </citation>
    <scope>NUCLEOTIDE SEQUENCE [LARGE SCALE GENOMIC DNA]</scope>
</reference>
<dbReference type="Proteomes" id="UP001314205">
    <property type="component" value="Unassembled WGS sequence"/>
</dbReference>
<dbReference type="Pfam" id="PF10601">
    <property type="entry name" value="zf-LITAF-like"/>
    <property type="match status" value="1"/>
</dbReference>
<comment type="similarity">
    <text evidence="4">Belongs to the CDIP1/LITAF family.</text>
</comment>
<comment type="subcellular location">
    <subcellularLocation>
        <location evidence="2">Endosome membrane</location>
        <topology evidence="2">Peripheral membrane protein</topology>
    </subcellularLocation>
    <subcellularLocation>
        <location evidence="1">Late endosome membrane</location>
    </subcellularLocation>
    <subcellularLocation>
        <location evidence="3">Lysosome membrane</location>
        <topology evidence="3">Peripheral membrane protein</topology>
        <orientation evidence="3">Cytoplasmic side</orientation>
    </subcellularLocation>
</comment>